<dbReference type="PANTHER" id="PTHR48475">
    <property type="entry name" value="RIBONUCLEASE H"/>
    <property type="match status" value="1"/>
</dbReference>
<protein>
    <submittedName>
        <fullName evidence="1">Uncharacterized protein</fullName>
    </submittedName>
</protein>
<comment type="caution">
    <text evidence="1">The sequence shown here is derived from an EMBL/GenBank/DDBJ whole genome shotgun (WGS) entry which is preliminary data.</text>
</comment>
<organism evidence="1 2">
    <name type="scientific">Cucumis melo var. makuwa</name>
    <name type="common">Oriental melon</name>
    <dbReference type="NCBI Taxonomy" id="1194695"/>
    <lineage>
        <taxon>Eukaryota</taxon>
        <taxon>Viridiplantae</taxon>
        <taxon>Streptophyta</taxon>
        <taxon>Embryophyta</taxon>
        <taxon>Tracheophyta</taxon>
        <taxon>Spermatophyta</taxon>
        <taxon>Magnoliopsida</taxon>
        <taxon>eudicotyledons</taxon>
        <taxon>Gunneridae</taxon>
        <taxon>Pentapetalae</taxon>
        <taxon>rosids</taxon>
        <taxon>fabids</taxon>
        <taxon>Cucurbitales</taxon>
        <taxon>Cucurbitaceae</taxon>
        <taxon>Benincaseae</taxon>
        <taxon>Cucumis</taxon>
    </lineage>
</organism>
<dbReference type="SUPFAM" id="SSF53098">
    <property type="entry name" value="Ribonuclease H-like"/>
    <property type="match status" value="1"/>
</dbReference>
<sequence>MEELCNQFKVKHSNSTPYCPKMNEAIEAANKNTKKILEKMSVTCRDWHEMLPFGLHGYRISVRTSTGATPFSLVYGFEVVLPIEVEVSSLKVIQEVELDESK</sequence>
<evidence type="ECO:0000313" key="2">
    <source>
        <dbReference type="Proteomes" id="UP000321393"/>
    </source>
</evidence>
<dbReference type="InterPro" id="IPR012337">
    <property type="entry name" value="RNaseH-like_sf"/>
</dbReference>
<dbReference type="InterPro" id="IPR036397">
    <property type="entry name" value="RNaseH_sf"/>
</dbReference>
<name>A0A5A7UKC6_CUCMM</name>
<dbReference type="PANTHER" id="PTHR48475:SF1">
    <property type="entry name" value="RNASE H TYPE-1 DOMAIN-CONTAINING PROTEIN"/>
    <property type="match status" value="1"/>
</dbReference>
<dbReference type="GO" id="GO:0003676">
    <property type="term" value="F:nucleic acid binding"/>
    <property type="evidence" value="ECO:0007669"/>
    <property type="project" value="InterPro"/>
</dbReference>
<proteinExistence type="predicted"/>
<dbReference type="OrthoDB" id="1936587at2759"/>
<evidence type="ECO:0000313" key="1">
    <source>
        <dbReference type="EMBL" id="KAA0055017.1"/>
    </source>
</evidence>
<dbReference type="EMBL" id="SSTE01008633">
    <property type="protein sequence ID" value="KAA0055017.1"/>
    <property type="molecule type" value="Genomic_DNA"/>
</dbReference>
<dbReference type="STRING" id="1194695.A0A5A7UKC6"/>
<accession>A0A5A7UKC6</accession>
<gene>
    <name evidence="1" type="ORF">E6C27_scaffold43052G001720</name>
</gene>
<dbReference type="Proteomes" id="UP000321393">
    <property type="component" value="Unassembled WGS sequence"/>
</dbReference>
<reference evidence="1 2" key="1">
    <citation type="submission" date="2019-08" db="EMBL/GenBank/DDBJ databases">
        <title>Draft genome sequences of two oriental melons (Cucumis melo L. var makuwa).</title>
        <authorList>
            <person name="Kwon S.-Y."/>
        </authorList>
    </citation>
    <scope>NUCLEOTIDE SEQUENCE [LARGE SCALE GENOMIC DNA]</scope>
    <source>
        <strain evidence="2">cv. SW 3</strain>
        <tissue evidence="1">Leaf</tissue>
    </source>
</reference>
<dbReference type="Gene3D" id="3.30.420.10">
    <property type="entry name" value="Ribonuclease H-like superfamily/Ribonuclease H"/>
    <property type="match status" value="1"/>
</dbReference>
<dbReference type="AlphaFoldDB" id="A0A5A7UKC6"/>